<accession>A0ABX8R9E7</accession>
<dbReference type="Pfam" id="PF03590">
    <property type="entry name" value="AsnA"/>
    <property type="match status" value="1"/>
</dbReference>
<evidence type="ECO:0000256" key="3">
    <source>
        <dbReference type="ARBA" id="ARBA00022741"/>
    </source>
</evidence>
<dbReference type="HAMAP" id="MF_00555">
    <property type="entry name" value="AsnA"/>
    <property type="match status" value="1"/>
</dbReference>
<evidence type="ECO:0000313" key="8">
    <source>
        <dbReference type="EMBL" id="QXM05431.1"/>
    </source>
</evidence>
<proteinExistence type="inferred from homology"/>
<name>A0ABX8R9E7_9CLOT</name>
<dbReference type="RefSeq" id="WP_218282130.1">
    <property type="nucleotide sequence ID" value="NZ_CP078093.1"/>
</dbReference>
<dbReference type="PROSITE" id="PS50862">
    <property type="entry name" value="AA_TRNA_LIGASE_II"/>
    <property type="match status" value="1"/>
</dbReference>
<evidence type="ECO:0000256" key="1">
    <source>
        <dbReference type="ARBA" id="ARBA00022490"/>
    </source>
</evidence>
<keyword evidence="5" id="KW-0061">Asparagine biosynthesis</keyword>
<dbReference type="Proteomes" id="UP000886818">
    <property type="component" value="Chromosome"/>
</dbReference>
<comment type="catalytic activity">
    <reaction evidence="5">
        <text>L-aspartate + NH4(+) + ATP = L-asparagine + AMP + diphosphate + H(+)</text>
        <dbReference type="Rhea" id="RHEA:11372"/>
        <dbReference type="ChEBI" id="CHEBI:15378"/>
        <dbReference type="ChEBI" id="CHEBI:28938"/>
        <dbReference type="ChEBI" id="CHEBI:29991"/>
        <dbReference type="ChEBI" id="CHEBI:30616"/>
        <dbReference type="ChEBI" id="CHEBI:33019"/>
        <dbReference type="ChEBI" id="CHEBI:58048"/>
        <dbReference type="ChEBI" id="CHEBI:456215"/>
        <dbReference type="EC" id="6.3.1.1"/>
    </reaction>
</comment>
<dbReference type="EC" id="6.3.1.1" evidence="5 6"/>
<dbReference type="PIRSF" id="PIRSF001555">
    <property type="entry name" value="Asp_ammon_ligase"/>
    <property type="match status" value="1"/>
</dbReference>
<keyword evidence="1 5" id="KW-0963">Cytoplasm</keyword>
<keyword evidence="3 5" id="KW-0547">Nucleotide-binding</keyword>
<comment type="subcellular location">
    <subcellularLocation>
        <location evidence="5">Cytoplasm</location>
    </subcellularLocation>
</comment>
<dbReference type="GO" id="GO:0004071">
    <property type="term" value="F:aspartate-ammonia ligase activity"/>
    <property type="evidence" value="ECO:0007669"/>
    <property type="project" value="UniProtKB-EC"/>
</dbReference>
<dbReference type="NCBIfam" id="TIGR00669">
    <property type="entry name" value="asnA"/>
    <property type="match status" value="1"/>
</dbReference>
<protein>
    <recommendedName>
        <fullName evidence="5 6">Aspartate--ammonia ligase</fullName>
        <ecNumber evidence="5 6">6.3.1.1</ecNumber>
    </recommendedName>
    <alternativeName>
        <fullName evidence="5">Asparagine synthetase A</fullName>
    </alternativeName>
</protein>
<dbReference type="PANTHER" id="PTHR30073:SF5">
    <property type="entry name" value="ASPARTATE--AMMONIA LIGASE"/>
    <property type="match status" value="1"/>
</dbReference>
<evidence type="ECO:0000259" key="7">
    <source>
        <dbReference type="PROSITE" id="PS50862"/>
    </source>
</evidence>
<evidence type="ECO:0000256" key="6">
    <source>
        <dbReference type="NCBIfam" id="TIGR00669"/>
    </source>
</evidence>
<dbReference type="CDD" id="cd00645">
    <property type="entry name" value="AsnA"/>
    <property type="match status" value="1"/>
</dbReference>
<dbReference type="EMBL" id="CP078093">
    <property type="protein sequence ID" value="QXM05431.1"/>
    <property type="molecule type" value="Genomic_DNA"/>
</dbReference>
<dbReference type="PANTHER" id="PTHR30073">
    <property type="entry name" value="ASPARTATE--AMMONIA LIGASE"/>
    <property type="match status" value="1"/>
</dbReference>
<gene>
    <name evidence="5 8" type="primary">asnA</name>
    <name evidence="8" type="ORF">KVH43_08530</name>
</gene>
<keyword evidence="4 5" id="KW-0067">ATP-binding</keyword>
<dbReference type="InterPro" id="IPR006195">
    <property type="entry name" value="aa-tRNA-synth_II"/>
</dbReference>
<dbReference type="InterPro" id="IPR004618">
    <property type="entry name" value="AsnA"/>
</dbReference>
<feature type="domain" description="Aminoacyl-transfer RNA synthetases class-II family profile" evidence="7">
    <location>
        <begin position="112"/>
        <end position="321"/>
    </location>
</feature>
<organism evidence="8 9">
    <name type="scientific">Crassaminicella indica</name>
    <dbReference type="NCBI Taxonomy" id="2855394"/>
    <lineage>
        <taxon>Bacteria</taxon>
        <taxon>Bacillati</taxon>
        <taxon>Bacillota</taxon>
        <taxon>Clostridia</taxon>
        <taxon>Eubacteriales</taxon>
        <taxon>Clostridiaceae</taxon>
        <taxon>Crassaminicella</taxon>
    </lineage>
</organism>
<evidence type="ECO:0000256" key="2">
    <source>
        <dbReference type="ARBA" id="ARBA00022598"/>
    </source>
</evidence>
<evidence type="ECO:0000313" key="9">
    <source>
        <dbReference type="Proteomes" id="UP000886818"/>
    </source>
</evidence>
<reference evidence="8" key="1">
    <citation type="submission" date="2021-07" db="EMBL/GenBank/DDBJ databases">
        <title>Complete genome sequence of Crassaminicella sp. 143-21, isolated from a deep-sea hydrothermal vent.</title>
        <authorList>
            <person name="Li X."/>
        </authorList>
    </citation>
    <scope>NUCLEOTIDE SEQUENCE</scope>
    <source>
        <strain evidence="8">143-21</strain>
    </source>
</reference>
<keyword evidence="5" id="KW-0028">Amino-acid biosynthesis</keyword>
<sequence length="336" mass="38677">MERLMIPKGYDPKLDIRQTEIAIKQVKDYFETKLAEQMNLTRVSAPLFVIPETGMNDNLNGVERPVAFDVKGIGGKVVEVVHSLAKWKRMALYRYGFKMGEGLYTDMNAIRRDEDLDNLHSIYVDQWDWEKVIAKEDRNEESLKSIVRDLYKVFKSTESYVCSLYEQYVPFLPEEISFITTQELEDMYPELTPKERENAIAKEKGAVFIMKIGGALKSGEPHDGRAPDYDDWELNGDIIFWNPVLEIGFELSSMGIRVDKEALEKQLKIAGCEERKELEFHQLLLEEKLPFTVGGGIGQSRICMFFLQKAHIGEVQAAIWPKDMIEACEKANIYLL</sequence>
<comment type="similarity">
    <text evidence="5">Belongs to the class-II aminoacyl-tRNA synthetase family. AsnA subfamily.</text>
</comment>
<evidence type="ECO:0000256" key="4">
    <source>
        <dbReference type="ARBA" id="ARBA00022840"/>
    </source>
</evidence>
<evidence type="ECO:0000256" key="5">
    <source>
        <dbReference type="HAMAP-Rule" id="MF_00555"/>
    </source>
</evidence>
<keyword evidence="2 5" id="KW-0436">Ligase</keyword>
<keyword evidence="9" id="KW-1185">Reference proteome</keyword>
<comment type="pathway">
    <text evidence="5">Amino-acid biosynthesis; L-asparagine biosynthesis; L-asparagine from L-aspartate (ammonia route): step 1/1.</text>
</comment>